<protein>
    <submittedName>
        <fullName evidence="1">Uncharacterized protein</fullName>
    </submittedName>
</protein>
<accession>A0A183N1M9</accession>
<dbReference type="PANTHER" id="PTHR23227:SF67">
    <property type="entry name" value="CRANIOFACIAL DEVELOPMENT PROTEIN 2-LIKE"/>
    <property type="match status" value="1"/>
</dbReference>
<evidence type="ECO:0000313" key="1">
    <source>
        <dbReference type="EMBL" id="VDP42398.1"/>
    </source>
</evidence>
<sequence length="164" mass="18930">MNVIQCYARTNDYNEDVKDQFDDRLQSIVKKCSTKDLTILMGDLNAKVEMDIIGYEEIMGRHGLGERNDNGERFANLCAFNKLVIGGTIFRHKRIHTSTWTSSDHTAQNQIHHICINKKFRRTMNDVKTKRGADLATDYHLLDVKMKIETQEVLDNGTDKIRNV</sequence>
<dbReference type="InterPro" id="IPR027124">
    <property type="entry name" value="Swc5/CFDP1/2"/>
</dbReference>
<keyword evidence="2" id="KW-1185">Reference proteome</keyword>
<gene>
    <name evidence="1" type="ORF">SMRZ_LOCUS22204</name>
</gene>
<reference evidence="1 2" key="1">
    <citation type="submission" date="2018-11" db="EMBL/GenBank/DDBJ databases">
        <authorList>
            <consortium name="Pathogen Informatics"/>
        </authorList>
    </citation>
    <scope>NUCLEOTIDE SEQUENCE [LARGE SCALE GENOMIC DNA]</scope>
    <source>
        <strain evidence="1 2">Zambia</strain>
    </source>
</reference>
<dbReference type="AlphaFoldDB" id="A0A183N1M9"/>
<evidence type="ECO:0000313" key="2">
    <source>
        <dbReference type="Proteomes" id="UP000277204"/>
    </source>
</evidence>
<name>A0A183N1M9_9TREM</name>
<proteinExistence type="predicted"/>
<dbReference type="SUPFAM" id="SSF56219">
    <property type="entry name" value="DNase I-like"/>
    <property type="match status" value="1"/>
</dbReference>
<dbReference type="InterPro" id="IPR036691">
    <property type="entry name" value="Endo/exonu/phosph_ase_sf"/>
</dbReference>
<dbReference type="PANTHER" id="PTHR23227">
    <property type="entry name" value="BUCENTAUR RELATED"/>
    <property type="match status" value="1"/>
</dbReference>
<dbReference type="Proteomes" id="UP000277204">
    <property type="component" value="Unassembled WGS sequence"/>
</dbReference>
<organism evidence="1 2">
    <name type="scientific">Schistosoma margrebowiei</name>
    <dbReference type="NCBI Taxonomy" id="48269"/>
    <lineage>
        <taxon>Eukaryota</taxon>
        <taxon>Metazoa</taxon>
        <taxon>Spiralia</taxon>
        <taxon>Lophotrochozoa</taxon>
        <taxon>Platyhelminthes</taxon>
        <taxon>Trematoda</taxon>
        <taxon>Digenea</taxon>
        <taxon>Strigeidida</taxon>
        <taxon>Schistosomatoidea</taxon>
        <taxon>Schistosomatidae</taxon>
        <taxon>Schistosoma</taxon>
    </lineage>
</organism>
<dbReference type="EMBL" id="UZAI01019046">
    <property type="protein sequence ID" value="VDP42398.1"/>
    <property type="molecule type" value="Genomic_DNA"/>
</dbReference>
<dbReference type="Gene3D" id="3.60.10.10">
    <property type="entry name" value="Endonuclease/exonuclease/phosphatase"/>
    <property type="match status" value="1"/>
</dbReference>